<evidence type="ECO:0000313" key="4">
    <source>
        <dbReference type="Proteomes" id="UP001610432"/>
    </source>
</evidence>
<gene>
    <name evidence="3" type="ORF">BJX67DRAFT_375711</name>
</gene>
<keyword evidence="2" id="KW-0443">Lipid metabolism</keyword>
<dbReference type="PANTHER" id="PTHR24185:SF1">
    <property type="entry name" value="CALCIUM-INDEPENDENT PHOSPHOLIPASE A2-GAMMA"/>
    <property type="match status" value="1"/>
</dbReference>
<dbReference type="InterPro" id="IPR016035">
    <property type="entry name" value="Acyl_Trfase/lysoPLipase"/>
</dbReference>
<dbReference type="Proteomes" id="UP001610432">
    <property type="component" value="Unassembled WGS sequence"/>
</dbReference>
<keyword evidence="4" id="KW-1185">Reference proteome</keyword>
<keyword evidence="2" id="KW-0442">Lipid degradation</keyword>
<evidence type="ECO:0000256" key="1">
    <source>
        <dbReference type="ARBA" id="ARBA00022801"/>
    </source>
</evidence>
<accession>A0ABR4L8Q8</accession>
<dbReference type="SUPFAM" id="SSF52151">
    <property type="entry name" value="FabD/lysophospholipase-like"/>
    <property type="match status" value="1"/>
</dbReference>
<evidence type="ECO:0008006" key="5">
    <source>
        <dbReference type="Google" id="ProtNLM"/>
    </source>
</evidence>
<sequence length="164" mass="18105">MPILPLSPTRVLSDFINSGGSRGVSPIKFLKELQELLPGCPLHEMVDLACRSSLGGLTALSMFHLYWPIDVYSKTFKSLSAINYAVTNIIYNKSILETILKEIYSSKRAFFAHVPNTIQGPKVAVTVITQGSQHAIFMNYNASTKIFQEDATRVVARATSIVLI</sequence>
<dbReference type="EMBL" id="JBFXLQ010000080">
    <property type="protein sequence ID" value="KAL2860913.1"/>
    <property type="molecule type" value="Genomic_DNA"/>
</dbReference>
<dbReference type="GeneID" id="98146807"/>
<dbReference type="Gene3D" id="3.40.1090.10">
    <property type="entry name" value="Cytosolic phospholipase A2 catalytic domain"/>
    <property type="match status" value="1"/>
</dbReference>
<organism evidence="3 4">
    <name type="scientific">Aspergillus lucknowensis</name>
    <dbReference type="NCBI Taxonomy" id="176173"/>
    <lineage>
        <taxon>Eukaryota</taxon>
        <taxon>Fungi</taxon>
        <taxon>Dikarya</taxon>
        <taxon>Ascomycota</taxon>
        <taxon>Pezizomycotina</taxon>
        <taxon>Eurotiomycetes</taxon>
        <taxon>Eurotiomycetidae</taxon>
        <taxon>Eurotiales</taxon>
        <taxon>Aspergillaceae</taxon>
        <taxon>Aspergillus</taxon>
        <taxon>Aspergillus subgen. Nidulantes</taxon>
    </lineage>
</organism>
<keyword evidence="1" id="KW-0378">Hydrolase</keyword>
<evidence type="ECO:0000313" key="3">
    <source>
        <dbReference type="EMBL" id="KAL2860913.1"/>
    </source>
</evidence>
<protein>
    <recommendedName>
        <fullName evidence="5">PNPLA domain-containing protein</fullName>
    </recommendedName>
</protein>
<dbReference type="RefSeq" id="XP_070880807.1">
    <property type="nucleotide sequence ID" value="XM_071031735.1"/>
</dbReference>
<proteinExistence type="predicted"/>
<evidence type="ECO:0000256" key="2">
    <source>
        <dbReference type="ARBA" id="ARBA00022963"/>
    </source>
</evidence>
<name>A0ABR4L8Q8_9EURO</name>
<reference evidence="3 4" key="1">
    <citation type="submission" date="2024-07" db="EMBL/GenBank/DDBJ databases">
        <title>Section-level genome sequencing and comparative genomics of Aspergillus sections Usti and Cavernicolus.</title>
        <authorList>
            <consortium name="Lawrence Berkeley National Laboratory"/>
            <person name="Nybo J.L."/>
            <person name="Vesth T.C."/>
            <person name="Theobald S."/>
            <person name="Frisvad J.C."/>
            <person name="Larsen T.O."/>
            <person name="Kjaerboelling I."/>
            <person name="Rothschild-Mancinelli K."/>
            <person name="Lyhne E.K."/>
            <person name="Kogle M.E."/>
            <person name="Barry K."/>
            <person name="Clum A."/>
            <person name="Na H."/>
            <person name="Ledsgaard L."/>
            <person name="Lin J."/>
            <person name="Lipzen A."/>
            <person name="Kuo A."/>
            <person name="Riley R."/>
            <person name="Mondo S."/>
            <person name="Labutti K."/>
            <person name="Haridas S."/>
            <person name="Pangalinan J."/>
            <person name="Salamov A.A."/>
            <person name="Simmons B.A."/>
            <person name="Magnuson J.K."/>
            <person name="Chen J."/>
            <person name="Drula E."/>
            <person name="Henrissat B."/>
            <person name="Wiebenga A."/>
            <person name="Lubbers R.J."/>
            <person name="Gomes A.C."/>
            <person name="Macurrencykelacurrency M.R."/>
            <person name="Stajich J."/>
            <person name="Grigoriev I.V."/>
            <person name="Mortensen U.H."/>
            <person name="De Vries R.P."/>
            <person name="Baker S.E."/>
            <person name="Andersen M.R."/>
        </authorList>
    </citation>
    <scope>NUCLEOTIDE SEQUENCE [LARGE SCALE GENOMIC DNA]</scope>
    <source>
        <strain evidence="3 4">CBS 449.75</strain>
    </source>
</reference>
<dbReference type="PANTHER" id="PTHR24185">
    <property type="entry name" value="CALCIUM-INDEPENDENT PHOSPHOLIPASE A2-GAMMA"/>
    <property type="match status" value="1"/>
</dbReference>
<comment type="caution">
    <text evidence="3">The sequence shown here is derived from an EMBL/GenBank/DDBJ whole genome shotgun (WGS) entry which is preliminary data.</text>
</comment>